<evidence type="ECO:0000313" key="3">
    <source>
        <dbReference type="EMBL" id="CAC5360539.1"/>
    </source>
</evidence>
<proteinExistence type="predicted"/>
<feature type="domain" description="Death" evidence="2">
    <location>
        <begin position="347"/>
        <end position="404"/>
    </location>
</feature>
<dbReference type="AlphaFoldDB" id="A0A6J8A0Z5"/>
<sequence>MASIKNIADVFKFEVSQHPFIFQYSAVNRKDESSFTTGFHRQLYSSNDSVQQEMLGLIGTPKQEIKRKCKLTANRNSFQHIPINDSRDIEKDTKQCNSEDFESKQPTQLEDIHVTVSASSDETCVKELPVEKENRIDVIRIKEQSLDQANGNSSTSEETKVKEWSSEQENWIDFTRVVEPLLDQANGNSTVNCFDSTEQVVKTNISVSTTVIDETFGGPHAIAMQPNNAELEERIRVLEKDNRLLKERMDDSNRNEKVLQFQTDQIQLAHAEHDTNIKALEQKFEFLQFKVQILENENQKLRQSMRFPTTVDEWLGISIQNIEKMVLNDKLVTYFSKALIPSHLGIIGEYFGFTGSEVCHIKHDTKDSAREFCRQLLKTWCNKKGETATIGALLRTLYEISQQEPTCIDMKSINEALKKANNSQIL</sequence>
<dbReference type="SUPFAM" id="SSF47986">
    <property type="entry name" value="DEATH domain"/>
    <property type="match status" value="1"/>
</dbReference>
<protein>
    <recommendedName>
        <fullName evidence="2">Death domain-containing protein</fullName>
    </recommendedName>
</protein>
<gene>
    <name evidence="3" type="ORF">MCOR_2988</name>
</gene>
<dbReference type="InterPro" id="IPR000488">
    <property type="entry name" value="Death_dom"/>
</dbReference>
<dbReference type="Pfam" id="PF00531">
    <property type="entry name" value="Death"/>
    <property type="match status" value="1"/>
</dbReference>
<evidence type="ECO:0000313" key="4">
    <source>
        <dbReference type="Proteomes" id="UP000507470"/>
    </source>
</evidence>
<organism evidence="3 4">
    <name type="scientific">Mytilus coruscus</name>
    <name type="common">Sea mussel</name>
    <dbReference type="NCBI Taxonomy" id="42192"/>
    <lineage>
        <taxon>Eukaryota</taxon>
        <taxon>Metazoa</taxon>
        <taxon>Spiralia</taxon>
        <taxon>Lophotrochozoa</taxon>
        <taxon>Mollusca</taxon>
        <taxon>Bivalvia</taxon>
        <taxon>Autobranchia</taxon>
        <taxon>Pteriomorphia</taxon>
        <taxon>Mytilida</taxon>
        <taxon>Mytiloidea</taxon>
        <taxon>Mytilidae</taxon>
        <taxon>Mytilinae</taxon>
        <taxon>Mytilus</taxon>
    </lineage>
</organism>
<dbReference type="SUPFAM" id="SSF75704">
    <property type="entry name" value="Mitotic arrest deficient-like 1, Mad1"/>
    <property type="match status" value="1"/>
</dbReference>
<feature type="coiled-coil region" evidence="1">
    <location>
        <begin position="228"/>
        <end position="304"/>
    </location>
</feature>
<accession>A0A6J8A0Z5</accession>
<dbReference type="Proteomes" id="UP000507470">
    <property type="component" value="Unassembled WGS sequence"/>
</dbReference>
<dbReference type="PROSITE" id="PS50017">
    <property type="entry name" value="DEATH_DOMAIN"/>
    <property type="match status" value="1"/>
</dbReference>
<name>A0A6J8A0Z5_MYTCO</name>
<dbReference type="Gene3D" id="1.10.533.10">
    <property type="entry name" value="Death Domain, Fas"/>
    <property type="match status" value="1"/>
</dbReference>
<reference evidence="3 4" key="1">
    <citation type="submission" date="2020-06" db="EMBL/GenBank/DDBJ databases">
        <authorList>
            <person name="Li R."/>
            <person name="Bekaert M."/>
        </authorList>
    </citation>
    <scope>NUCLEOTIDE SEQUENCE [LARGE SCALE GENOMIC DNA]</scope>
    <source>
        <strain evidence="4">wild</strain>
    </source>
</reference>
<dbReference type="OrthoDB" id="6100874at2759"/>
<keyword evidence="1" id="KW-0175">Coiled coil</keyword>
<evidence type="ECO:0000256" key="1">
    <source>
        <dbReference type="SAM" id="Coils"/>
    </source>
</evidence>
<evidence type="ECO:0000259" key="2">
    <source>
        <dbReference type="PROSITE" id="PS50017"/>
    </source>
</evidence>
<dbReference type="GO" id="GO:0007165">
    <property type="term" value="P:signal transduction"/>
    <property type="evidence" value="ECO:0007669"/>
    <property type="project" value="InterPro"/>
</dbReference>
<dbReference type="EMBL" id="CACVKT020000568">
    <property type="protein sequence ID" value="CAC5360539.1"/>
    <property type="molecule type" value="Genomic_DNA"/>
</dbReference>
<dbReference type="CDD" id="cd01670">
    <property type="entry name" value="Death"/>
    <property type="match status" value="1"/>
</dbReference>
<keyword evidence="4" id="KW-1185">Reference proteome</keyword>
<dbReference type="InterPro" id="IPR011029">
    <property type="entry name" value="DEATH-like_dom_sf"/>
</dbReference>